<evidence type="ECO:0000313" key="1">
    <source>
        <dbReference type="EMBL" id="NYF78740.1"/>
    </source>
</evidence>
<dbReference type="RefSeq" id="WP_179488426.1">
    <property type="nucleotide sequence ID" value="NZ_JACCCW010000001.1"/>
</dbReference>
<sequence>MGDNLDKYLPEFDENEVRSKLVGLSAQELTDMLIYAYKEKRVIAKMLDLETKRLAQIEKIIAEPSSLAKVPGIPSAEDLRKMMGDE</sequence>
<evidence type="ECO:0000313" key="2">
    <source>
        <dbReference type="Proteomes" id="UP000589520"/>
    </source>
</evidence>
<protein>
    <submittedName>
        <fullName evidence="1">Uncharacterized protein</fullName>
    </submittedName>
</protein>
<name>A0A7Y9PF22_9BACT</name>
<dbReference type="AlphaFoldDB" id="A0A7Y9PF22"/>
<organism evidence="1 2">
    <name type="scientific">Granulicella arctica</name>
    <dbReference type="NCBI Taxonomy" id="940613"/>
    <lineage>
        <taxon>Bacteria</taxon>
        <taxon>Pseudomonadati</taxon>
        <taxon>Acidobacteriota</taxon>
        <taxon>Terriglobia</taxon>
        <taxon>Terriglobales</taxon>
        <taxon>Acidobacteriaceae</taxon>
        <taxon>Granulicella</taxon>
    </lineage>
</organism>
<dbReference type="EMBL" id="JACCCW010000001">
    <property type="protein sequence ID" value="NYF78740.1"/>
    <property type="molecule type" value="Genomic_DNA"/>
</dbReference>
<reference evidence="1 2" key="1">
    <citation type="submission" date="2020-07" db="EMBL/GenBank/DDBJ databases">
        <title>Genomic Encyclopedia of Type Strains, Phase IV (KMG-V): Genome sequencing to study the core and pangenomes of soil and plant-associated prokaryotes.</title>
        <authorList>
            <person name="Whitman W."/>
        </authorList>
    </citation>
    <scope>NUCLEOTIDE SEQUENCE [LARGE SCALE GENOMIC DNA]</scope>
    <source>
        <strain evidence="1 2">X4EP2</strain>
    </source>
</reference>
<proteinExistence type="predicted"/>
<accession>A0A7Y9PF22</accession>
<dbReference type="Proteomes" id="UP000589520">
    <property type="component" value="Unassembled WGS sequence"/>
</dbReference>
<gene>
    <name evidence="1" type="ORF">HDF17_001027</name>
</gene>
<comment type="caution">
    <text evidence="1">The sequence shown here is derived from an EMBL/GenBank/DDBJ whole genome shotgun (WGS) entry which is preliminary data.</text>
</comment>
<keyword evidence="2" id="KW-1185">Reference proteome</keyword>